<sequence>MRGLPDGGTAQAREVRVTRGSAVAGPRNMVQRRLMMQRQLARREAIARGVKVAPLPAIAGLGGGGGAAPSAPVLVQAASWRDLPGWDSDRVSEALPALLASCRSIGAMSRERAMGGAVALATTADDWRAACAELSRAAGGSAQGRDARLRAAIEASFTPNLVGESILTGYYEPVLRGSLTRGGPFQTPLYAPPAEHVQRDQPGSERPVHGQVVDGKLVPLPDRAAIQDGALEGRGLELAWVDDPVDAFFLQIQGSGRIALPDGKVLRLGFAGQNGQPYRAVGRSLIESGALTRAGMSAQAIRDWMRDAGPEKTEALMAENPSYIFFQPRPELRDNQGPIGAMGIPLTPERSVAVDPSVVPLGAPVFVAGPNTRRLLAAQDTGGAIRGPGRGDLFRGWGDAAGAKAGTTHEAIRMWVLVPRQAAVAMGGN</sequence>
<feature type="region of interest" description="Disordered" evidence="6">
    <location>
        <begin position="1"/>
        <end position="21"/>
    </location>
</feature>
<evidence type="ECO:0000256" key="1">
    <source>
        <dbReference type="ARBA" id="ARBA00001420"/>
    </source>
</evidence>
<dbReference type="EMBL" id="JBHLUN010000004">
    <property type="protein sequence ID" value="MFC0407661.1"/>
    <property type="molecule type" value="Genomic_DNA"/>
</dbReference>
<dbReference type="SUPFAM" id="SSF50685">
    <property type="entry name" value="Barwin-like endoglucanases"/>
    <property type="match status" value="1"/>
</dbReference>
<comment type="caution">
    <text evidence="8">The sequence shown here is derived from an EMBL/GenBank/DDBJ whole genome shotgun (WGS) entry which is preliminary data.</text>
</comment>
<protein>
    <recommendedName>
        <fullName evidence="2">peptidoglycan lytic exotransglycosylase</fullName>
        <ecNumber evidence="2">4.2.2.n1</ecNumber>
    </recommendedName>
    <alternativeName>
        <fullName evidence="5">Murein hydrolase A</fullName>
    </alternativeName>
</protein>
<evidence type="ECO:0000256" key="2">
    <source>
        <dbReference type="ARBA" id="ARBA00012587"/>
    </source>
</evidence>
<dbReference type="InterPro" id="IPR026044">
    <property type="entry name" value="MltA"/>
</dbReference>
<dbReference type="InterPro" id="IPR036908">
    <property type="entry name" value="RlpA-like_sf"/>
</dbReference>
<dbReference type="InterPro" id="IPR005300">
    <property type="entry name" value="MltA_B"/>
</dbReference>
<dbReference type="SMART" id="SM00925">
    <property type="entry name" value="MltA"/>
    <property type="match status" value="1"/>
</dbReference>
<dbReference type="Gene3D" id="2.40.40.10">
    <property type="entry name" value="RlpA-like domain"/>
    <property type="match status" value="1"/>
</dbReference>
<dbReference type="RefSeq" id="WP_377043381.1">
    <property type="nucleotide sequence ID" value="NZ_JBHLUN010000004.1"/>
</dbReference>
<evidence type="ECO:0000256" key="4">
    <source>
        <dbReference type="ARBA" id="ARBA00023316"/>
    </source>
</evidence>
<dbReference type="CDD" id="cd14668">
    <property type="entry name" value="mlta_B"/>
    <property type="match status" value="1"/>
</dbReference>
<proteinExistence type="predicted"/>
<evidence type="ECO:0000259" key="7">
    <source>
        <dbReference type="SMART" id="SM00925"/>
    </source>
</evidence>
<name>A0ABV6JPK3_9PROT</name>
<dbReference type="Gene3D" id="2.40.240.50">
    <property type="entry name" value="Barwin-like endoglucanases"/>
    <property type="match status" value="1"/>
</dbReference>
<dbReference type="CDD" id="cd14485">
    <property type="entry name" value="mltA_like_LT_A"/>
    <property type="match status" value="1"/>
</dbReference>
<dbReference type="PANTHER" id="PTHR30124">
    <property type="entry name" value="MEMBRANE-BOUND LYTIC MUREIN TRANSGLYCOSYLASE A"/>
    <property type="match status" value="1"/>
</dbReference>
<dbReference type="Pfam" id="PF03562">
    <property type="entry name" value="MltA"/>
    <property type="match status" value="1"/>
</dbReference>
<evidence type="ECO:0000313" key="9">
    <source>
        <dbReference type="Proteomes" id="UP001589865"/>
    </source>
</evidence>
<feature type="domain" description="Lytic transglycosylase MltA" evidence="7">
    <location>
        <begin position="174"/>
        <end position="327"/>
    </location>
</feature>
<keyword evidence="9" id="KW-1185">Reference proteome</keyword>
<reference evidence="8 9" key="1">
    <citation type="submission" date="2024-09" db="EMBL/GenBank/DDBJ databases">
        <authorList>
            <person name="Sun Q."/>
            <person name="Mori K."/>
        </authorList>
    </citation>
    <scope>NUCLEOTIDE SEQUENCE [LARGE SCALE GENOMIC DNA]</scope>
    <source>
        <strain evidence="8 9">TBRC 5777</strain>
    </source>
</reference>
<evidence type="ECO:0000256" key="3">
    <source>
        <dbReference type="ARBA" id="ARBA00023239"/>
    </source>
</evidence>
<evidence type="ECO:0000256" key="5">
    <source>
        <dbReference type="ARBA" id="ARBA00030918"/>
    </source>
</evidence>
<comment type="catalytic activity">
    <reaction evidence="1">
        <text>Exolytic cleavage of the (1-&gt;4)-beta-glycosidic linkage between N-acetylmuramic acid (MurNAc) and N-acetylglucosamine (GlcNAc) residues in peptidoglycan, from either the reducing or the non-reducing ends of the peptidoglycan chains, with concomitant formation of a 1,6-anhydrobond in the MurNAc residue.</text>
        <dbReference type="EC" id="4.2.2.n1"/>
    </reaction>
</comment>
<dbReference type="EC" id="4.2.2.n1" evidence="2"/>
<keyword evidence="4" id="KW-0961">Cell wall biogenesis/degradation</keyword>
<dbReference type="PIRSF" id="PIRSF019422">
    <property type="entry name" value="MltA"/>
    <property type="match status" value="1"/>
</dbReference>
<keyword evidence="3" id="KW-0456">Lyase</keyword>
<dbReference type="Pfam" id="PF06725">
    <property type="entry name" value="3D"/>
    <property type="match status" value="1"/>
</dbReference>
<organism evidence="8 9">
    <name type="scientific">Roseomonas elaeocarpi</name>
    <dbReference type="NCBI Taxonomy" id="907779"/>
    <lineage>
        <taxon>Bacteria</taxon>
        <taxon>Pseudomonadati</taxon>
        <taxon>Pseudomonadota</taxon>
        <taxon>Alphaproteobacteria</taxon>
        <taxon>Acetobacterales</taxon>
        <taxon>Roseomonadaceae</taxon>
        <taxon>Roseomonas</taxon>
    </lineage>
</organism>
<evidence type="ECO:0000313" key="8">
    <source>
        <dbReference type="EMBL" id="MFC0407661.1"/>
    </source>
</evidence>
<accession>A0ABV6JPK3</accession>
<gene>
    <name evidence="8" type="ORF">ACFFGY_05335</name>
</gene>
<evidence type="ECO:0000256" key="6">
    <source>
        <dbReference type="SAM" id="MobiDB-lite"/>
    </source>
</evidence>
<dbReference type="InterPro" id="IPR010611">
    <property type="entry name" value="3D_dom"/>
</dbReference>
<dbReference type="PANTHER" id="PTHR30124:SF0">
    <property type="entry name" value="MEMBRANE-BOUND LYTIC MUREIN TRANSGLYCOSYLASE A"/>
    <property type="match status" value="1"/>
</dbReference>
<dbReference type="Proteomes" id="UP001589865">
    <property type="component" value="Unassembled WGS sequence"/>
</dbReference>